<comment type="caution">
    <text evidence="1">The sequence shown here is derived from an EMBL/GenBank/DDBJ whole genome shotgun (WGS) entry which is preliminary data.</text>
</comment>
<name>A0AAW1UE39_9CUCU</name>
<evidence type="ECO:0000313" key="1">
    <source>
        <dbReference type="EMBL" id="KAK9881239.1"/>
    </source>
</evidence>
<organism evidence="1 2">
    <name type="scientific">Henosepilachna vigintioctopunctata</name>
    <dbReference type="NCBI Taxonomy" id="420089"/>
    <lineage>
        <taxon>Eukaryota</taxon>
        <taxon>Metazoa</taxon>
        <taxon>Ecdysozoa</taxon>
        <taxon>Arthropoda</taxon>
        <taxon>Hexapoda</taxon>
        <taxon>Insecta</taxon>
        <taxon>Pterygota</taxon>
        <taxon>Neoptera</taxon>
        <taxon>Endopterygota</taxon>
        <taxon>Coleoptera</taxon>
        <taxon>Polyphaga</taxon>
        <taxon>Cucujiformia</taxon>
        <taxon>Coccinelloidea</taxon>
        <taxon>Coccinellidae</taxon>
        <taxon>Epilachninae</taxon>
        <taxon>Epilachnini</taxon>
        <taxon>Henosepilachna</taxon>
    </lineage>
</organism>
<proteinExistence type="predicted"/>
<evidence type="ECO:0000313" key="2">
    <source>
        <dbReference type="Proteomes" id="UP001431783"/>
    </source>
</evidence>
<dbReference type="EMBL" id="JARQZJ010000068">
    <property type="protein sequence ID" value="KAK9881239.1"/>
    <property type="molecule type" value="Genomic_DNA"/>
</dbReference>
<keyword evidence="2" id="KW-1185">Reference proteome</keyword>
<dbReference type="Proteomes" id="UP001431783">
    <property type="component" value="Unassembled WGS sequence"/>
</dbReference>
<reference evidence="1 2" key="1">
    <citation type="submission" date="2023-03" db="EMBL/GenBank/DDBJ databases">
        <title>Genome insight into feeding habits of ladybird beetles.</title>
        <authorList>
            <person name="Li H.-S."/>
            <person name="Huang Y.-H."/>
            <person name="Pang H."/>
        </authorList>
    </citation>
    <scope>NUCLEOTIDE SEQUENCE [LARGE SCALE GENOMIC DNA]</scope>
    <source>
        <strain evidence="1">SYSU_2023b</strain>
        <tissue evidence="1">Whole body</tissue>
    </source>
</reference>
<accession>A0AAW1UE39</accession>
<feature type="non-terminal residue" evidence="1">
    <location>
        <position position="1"/>
    </location>
</feature>
<protein>
    <submittedName>
        <fullName evidence="1">Uncharacterized protein</fullName>
    </submittedName>
</protein>
<gene>
    <name evidence="1" type="ORF">WA026_015357</name>
</gene>
<dbReference type="AlphaFoldDB" id="A0AAW1UE39"/>
<sequence>SFGCNSDDIGSLGKGHTEYYKQLSSSCRFQRFSPSQPKDDDDITLARMIRSSADEYDNVLLSQLVGQLQISTAAETRIEIEEFIGIDKNSAVCALATEKGIVVAAENYNRN</sequence>